<dbReference type="InterPro" id="IPR006696">
    <property type="entry name" value="DUF423"/>
</dbReference>
<feature type="chain" id="PRO_5020751181" evidence="2">
    <location>
        <begin position="24"/>
        <end position="123"/>
    </location>
</feature>
<organism evidence="3 4">
    <name type="scientific">Aquabacter spiritensis</name>
    <dbReference type="NCBI Taxonomy" id="933073"/>
    <lineage>
        <taxon>Bacteria</taxon>
        <taxon>Pseudomonadati</taxon>
        <taxon>Pseudomonadota</taxon>
        <taxon>Alphaproteobacteria</taxon>
        <taxon>Hyphomicrobiales</taxon>
        <taxon>Xanthobacteraceae</taxon>
        <taxon>Aquabacter</taxon>
    </lineage>
</organism>
<feature type="transmembrane region" description="Helical" evidence="1">
    <location>
        <begin position="64"/>
        <end position="82"/>
    </location>
</feature>
<dbReference type="Proteomes" id="UP000294664">
    <property type="component" value="Unassembled WGS sequence"/>
</dbReference>
<feature type="transmembrane region" description="Helical" evidence="1">
    <location>
        <begin position="33"/>
        <end position="57"/>
    </location>
</feature>
<dbReference type="RefSeq" id="WP_132030456.1">
    <property type="nucleotide sequence ID" value="NZ_SMAI01000003.1"/>
</dbReference>
<evidence type="ECO:0000313" key="4">
    <source>
        <dbReference type="Proteomes" id="UP000294664"/>
    </source>
</evidence>
<keyword evidence="1" id="KW-0812">Transmembrane</keyword>
<proteinExistence type="predicted"/>
<dbReference type="OrthoDB" id="7173378at2"/>
<keyword evidence="2" id="KW-0732">Signal</keyword>
<gene>
    <name evidence="3" type="ORF">EDC64_10320</name>
</gene>
<accession>A0A4R3M172</accession>
<protein>
    <submittedName>
        <fullName evidence="3">Uncharacterized membrane protein YgdD (TMEM256/DUF423 family)</fullName>
    </submittedName>
</protein>
<feature type="transmembrane region" description="Helical" evidence="1">
    <location>
        <begin position="102"/>
        <end position="121"/>
    </location>
</feature>
<dbReference type="Pfam" id="PF04241">
    <property type="entry name" value="DUF423"/>
    <property type="match status" value="1"/>
</dbReference>
<dbReference type="EMBL" id="SMAI01000003">
    <property type="protein sequence ID" value="TCT05919.1"/>
    <property type="molecule type" value="Genomic_DNA"/>
</dbReference>
<name>A0A4R3M172_9HYPH</name>
<comment type="caution">
    <text evidence="3">The sequence shown here is derived from an EMBL/GenBank/DDBJ whole genome shotgun (WGS) entry which is preliminary data.</text>
</comment>
<evidence type="ECO:0000256" key="1">
    <source>
        <dbReference type="SAM" id="Phobius"/>
    </source>
</evidence>
<evidence type="ECO:0000313" key="3">
    <source>
        <dbReference type="EMBL" id="TCT05919.1"/>
    </source>
</evidence>
<feature type="signal peptide" evidence="2">
    <location>
        <begin position="1"/>
        <end position="23"/>
    </location>
</feature>
<dbReference type="AlphaFoldDB" id="A0A4R3M172"/>
<sequence>MILWLRILMVAAGLFGASGVAAAAVSAHLVGGASLATAATFLMIHAAALAGLCALALHIGRGRTALLVGASAIAVGTILFSGDLALRALMEIKLLWGTAPTGGSLMIAGWLVAAFGGARLARR</sequence>
<keyword evidence="4" id="KW-1185">Reference proteome</keyword>
<evidence type="ECO:0000256" key="2">
    <source>
        <dbReference type="SAM" id="SignalP"/>
    </source>
</evidence>
<reference evidence="3 4" key="1">
    <citation type="submission" date="2019-03" db="EMBL/GenBank/DDBJ databases">
        <title>Genomic Encyclopedia of Type Strains, Phase IV (KMG-IV): sequencing the most valuable type-strain genomes for metagenomic binning, comparative biology and taxonomic classification.</title>
        <authorList>
            <person name="Goeker M."/>
        </authorList>
    </citation>
    <scope>NUCLEOTIDE SEQUENCE [LARGE SCALE GENOMIC DNA]</scope>
    <source>
        <strain evidence="3 4">DSM 9035</strain>
    </source>
</reference>
<keyword evidence="1" id="KW-1133">Transmembrane helix</keyword>
<keyword evidence="1" id="KW-0472">Membrane</keyword>